<protein>
    <submittedName>
        <fullName evidence="2">Uncharacterized protein</fullName>
    </submittedName>
</protein>
<feature type="region of interest" description="Disordered" evidence="1">
    <location>
        <begin position="255"/>
        <end position="386"/>
    </location>
</feature>
<organism evidence="2">
    <name type="scientific">Absidia glauca</name>
    <name type="common">Pin mould</name>
    <dbReference type="NCBI Taxonomy" id="4829"/>
    <lineage>
        <taxon>Eukaryota</taxon>
        <taxon>Fungi</taxon>
        <taxon>Fungi incertae sedis</taxon>
        <taxon>Mucoromycota</taxon>
        <taxon>Mucoromycotina</taxon>
        <taxon>Mucoromycetes</taxon>
        <taxon>Mucorales</taxon>
        <taxon>Cunninghamellaceae</taxon>
        <taxon>Absidia</taxon>
    </lineage>
</organism>
<evidence type="ECO:0000313" key="2">
    <source>
        <dbReference type="EMBL" id="SAM08780.1"/>
    </source>
</evidence>
<feature type="compositionally biased region" description="Low complexity" evidence="1">
    <location>
        <begin position="287"/>
        <end position="308"/>
    </location>
</feature>
<feature type="compositionally biased region" description="Polar residues" evidence="1">
    <location>
        <begin position="366"/>
        <end position="386"/>
    </location>
</feature>
<dbReference type="OrthoDB" id="2280317at2759"/>
<keyword evidence="3" id="KW-1185">Reference proteome</keyword>
<evidence type="ECO:0000256" key="1">
    <source>
        <dbReference type="SAM" id="MobiDB-lite"/>
    </source>
</evidence>
<feature type="compositionally biased region" description="Acidic residues" evidence="1">
    <location>
        <begin position="200"/>
        <end position="209"/>
    </location>
</feature>
<gene>
    <name evidence="2" type="primary">ABSGL_14446.1 scaffold 14663</name>
</gene>
<feature type="compositionally biased region" description="Low complexity" evidence="1">
    <location>
        <begin position="342"/>
        <end position="365"/>
    </location>
</feature>
<reference evidence="2" key="1">
    <citation type="submission" date="2016-04" db="EMBL/GenBank/DDBJ databases">
        <authorList>
            <person name="Evans L.H."/>
            <person name="Alamgir A."/>
            <person name="Owens N."/>
            <person name="Weber N.D."/>
            <person name="Virtaneva K."/>
            <person name="Barbian K."/>
            <person name="Babar A."/>
            <person name="Rosenke K."/>
        </authorList>
    </citation>
    <scope>NUCLEOTIDE SEQUENCE [LARGE SCALE GENOMIC DNA]</scope>
    <source>
        <strain evidence="2">CBS 101.48</strain>
    </source>
</reference>
<proteinExistence type="predicted"/>
<name>A0A168SQK4_ABSGL</name>
<evidence type="ECO:0000313" key="3">
    <source>
        <dbReference type="Proteomes" id="UP000078561"/>
    </source>
</evidence>
<feature type="compositionally biased region" description="Polar residues" evidence="1">
    <location>
        <begin position="73"/>
        <end position="89"/>
    </location>
</feature>
<feature type="compositionally biased region" description="Polar residues" evidence="1">
    <location>
        <begin position="324"/>
        <end position="341"/>
    </location>
</feature>
<sequence>MPHYYDNYDGPYYGDYPADYHPSYGTHRTTHSQHHYPYPSNQVAPLEYPSRPRRRYSHSQVFDSTAPDYNYPSYITQPHHSRQQQRTSLPSQRQQHRPPPSAQRQHSVPPSTETKAVGDKSASRRGAYQSYPPDPTSLPLRQDPRMFQDQQHQYDSNTRQRRSSTGSTWDFASSSSSYQPDHVNPSGYDDYATNNQDFPVDGDSDDDDSLNSLEMLALENAKRNEKPPGRTPSPFDPDNLSIPLSAQIERGVNNNNQQQQRTDPHQHQHTANLTNDPTPPVILSVGTLSDTLTDNTTSHQHQQQQQQQESTKKRRWPLSYLFRKSSTGSNFSKTSHNNIFMTTPSPSNSLTSSNSSDFSSHTNDSQNNNTRHIPSTAKQKQRQPQPSIVTYKNKLEAAAASPRIDGQQQLGDAEMTALLDNIWCFKASQVAAQLISPDNNSNVWTGFDYKNQEILTNHSIALMNDKTQTDPGLELFDSHIRKGTLPFLVVISQQLAYYPTSNNTIDKIEIQCLPNTKETVLLRKKKLG</sequence>
<feature type="compositionally biased region" description="Polar residues" evidence="1">
    <location>
        <begin position="148"/>
        <end position="179"/>
    </location>
</feature>
<dbReference type="InParanoid" id="A0A168SQK4"/>
<dbReference type="Proteomes" id="UP000078561">
    <property type="component" value="Unassembled WGS sequence"/>
</dbReference>
<dbReference type="EMBL" id="LT554937">
    <property type="protein sequence ID" value="SAM08780.1"/>
    <property type="molecule type" value="Genomic_DNA"/>
</dbReference>
<feature type="region of interest" description="Disordered" evidence="1">
    <location>
        <begin position="24"/>
        <end position="241"/>
    </location>
</feature>
<accession>A0A168SQK4</accession>
<dbReference type="OMA" id="WKIATRR"/>
<dbReference type="AlphaFoldDB" id="A0A168SQK4"/>